<dbReference type="RefSeq" id="WP_124794969.1">
    <property type="nucleotide sequence ID" value="NZ_RQYC01000008.1"/>
</dbReference>
<dbReference type="STRING" id="1121352.GCA_000620925_01485"/>
<protein>
    <submittedName>
        <fullName evidence="1">DUF1804 family protein</fullName>
    </submittedName>
</protein>
<dbReference type="Proteomes" id="UP000269923">
    <property type="component" value="Unassembled WGS sequence"/>
</dbReference>
<keyword evidence="2" id="KW-1185">Reference proteome</keyword>
<reference evidence="1 2" key="1">
    <citation type="submission" date="2018-11" db="EMBL/GenBank/DDBJ databases">
        <title>Genomes From Bacteria Associated with the Canine Oral Cavity: a Test Case for Automated Genome-Based Taxonomic Assignment.</title>
        <authorList>
            <person name="Coil D.A."/>
            <person name="Jospin G."/>
            <person name="Darling A.E."/>
            <person name="Wallis C."/>
            <person name="Davis I.J."/>
            <person name="Harris S."/>
            <person name="Eisen J.A."/>
            <person name="Holcombe L.J."/>
            <person name="O'Flynn C."/>
        </authorList>
    </citation>
    <scope>NUCLEOTIDE SEQUENCE [LARGE SCALE GENOMIC DNA]</scope>
    <source>
        <strain evidence="1 2">COT-280</strain>
    </source>
</reference>
<dbReference type="AlphaFoldDB" id="A0A3P2A5B9"/>
<comment type="caution">
    <text evidence="1">The sequence shown here is derived from an EMBL/GenBank/DDBJ whole genome shotgun (WGS) entry which is preliminary data.</text>
</comment>
<evidence type="ECO:0000313" key="1">
    <source>
        <dbReference type="EMBL" id="RRD90098.1"/>
    </source>
</evidence>
<organism evidence="1 2">
    <name type="scientific">Conchiformibius steedae</name>
    <dbReference type="NCBI Taxonomy" id="153493"/>
    <lineage>
        <taxon>Bacteria</taxon>
        <taxon>Pseudomonadati</taxon>
        <taxon>Pseudomonadota</taxon>
        <taxon>Betaproteobacteria</taxon>
        <taxon>Neisseriales</taxon>
        <taxon>Neisseriaceae</taxon>
        <taxon>Conchiformibius</taxon>
    </lineage>
</organism>
<gene>
    <name evidence="1" type="ORF">EII21_06685</name>
</gene>
<dbReference type="OrthoDB" id="5676847at2"/>
<proteinExistence type="predicted"/>
<sequence length="167" mass="18427">MAHPQETREKLRRLYVVEQQSLENAALMCGISAATARKWKYADREKGEDWDKQRTAYMMAGGGMEEVSRAILAGFLVQYQSTIEGLQADEAMPPAAKVESLTSLADAFNKTVSASRKVLPETNELATGMQVLMLLGDYIGEHHPQHTAAFVDILDGFAARLPEKLKG</sequence>
<evidence type="ECO:0000313" key="2">
    <source>
        <dbReference type="Proteomes" id="UP000269923"/>
    </source>
</evidence>
<dbReference type="Pfam" id="PF08822">
    <property type="entry name" value="DUF1804"/>
    <property type="match status" value="1"/>
</dbReference>
<name>A0A3P2A5B9_9NEIS</name>
<dbReference type="EMBL" id="RQYC01000008">
    <property type="protein sequence ID" value="RRD90098.1"/>
    <property type="molecule type" value="Genomic_DNA"/>
</dbReference>
<dbReference type="InterPro" id="IPR014926">
    <property type="entry name" value="Phage_D3112_Orf24"/>
</dbReference>
<accession>A0A3P2A5B9</accession>